<dbReference type="NCBIfam" id="NF045883">
    <property type="entry name" value="PIPSynth"/>
    <property type="match status" value="1"/>
</dbReference>
<keyword evidence="2" id="KW-0812">Transmembrane</keyword>
<dbReference type="Gene3D" id="1.20.120.1760">
    <property type="match status" value="1"/>
</dbReference>
<dbReference type="GO" id="GO:0008654">
    <property type="term" value="P:phospholipid biosynthetic process"/>
    <property type="evidence" value="ECO:0007669"/>
    <property type="project" value="InterPro"/>
</dbReference>
<keyword evidence="2" id="KW-0472">Membrane</keyword>
<dbReference type="InterPro" id="IPR043130">
    <property type="entry name" value="CDP-OH_PTrfase_TM_dom"/>
</dbReference>
<dbReference type="GO" id="GO:0016020">
    <property type="term" value="C:membrane"/>
    <property type="evidence" value="ECO:0007669"/>
    <property type="project" value="InterPro"/>
</dbReference>
<dbReference type="InterPro" id="IPR048254">
    <property type="entry name" value="CDP_ALCOHOL_P_TRANSF_CS"/>
</dbReference>
<evidence type="ECO:0000313" key="3">
    <source>
        <dbReference type="EMBL" id="CAB4334207.1"/>
    </source>
</evidence>
<feature type="transmembrane region" description="Helical" evidence="2">
    <location>
        <begin position="156"/>
        <end position="182"/>
    </location>
</feature>
<feature type="transmembrane region" description="Helical" evidence="2">
    <location>
        <begin position="32"/>
        <end position="65"/>
    </location>
</feature>
<dbReference type="Pfam" id="PF01066">
    <property type="entry name" value="CDP-OH_P_transf"/>
    <property type="match status" value="1"/>
</dbReference>
<organism evidence="3">
    <name type="scientific">freshwater metagenome</name>
    <dbReference type="NCBI Taxonomy" id="449393"/>
    <lineage>
        <taxon>unclassified sequences</taxon>
        <taxon>metagenomes</taxon>
        <taxon>ecological metagenomes</taxon>
    </lineage>
</organism>
<keyword evidence="2" id="KW-1133">Transmembrane helix</keyword>
<name>A0A6J5YZ36_9ZZZZ</name>
<reference evidence="3" key="1">
    <citation type="submission" date="2020-05" db="EMBL/GenBank/DDBJ databases">
        <authorList>
            <person name="Chiriac C."/>
            <person name="Salcher M."/>
            <person name="Ghai R."/>
            <person name="Kavagutti S V."/>
        </authorList>
    </citation>
    <scope>NUCLEOTIDE SEQUENCE</scope>
</reference>
<evidence type="ECO:0000256" key="2">
    <source>
        <dbReference type="SAM" id="Phobius"/>
    </source>
</evidence>
<protein>
    <submittedName>
        <fullName evidence="3">Unannotated protein</fullName>
    </submittedName>
</protein>
<feature type="transmembrane region" description="Helical" evidence="2">
    <location>
        <begin position="113"/>
        <end position="135"/>
    </location>
</feature>
<evidence type="ECO:0000256" key="1">
    <source>
        <dbReference type="ARBA" id="ARBA00022679"/>
    </source>
</evidence>
<accession>A0A6J5YZ36</accession>
<dbReference type="PROSITE" id="PS00379">
    <property type="entry name" value="CDP_ALCOHOL_P_TRANSF"/>
    <property type="match status" value="1"/>
</dbReference>
<dbReference type="AlphaFoldDB" id="A0A6J5YZ36"/>
<proteinExistence type="predicted"/>
<gene>
    <name evidence="3" type="ORF">UFOPK3770_00440</name>
</gene>
<sequence length="200" mass="21227">MLDNTTARQYVARFIDPTAKTLLRAGLSPDAVTWIGAISTVIFALVLVSTGHTLIGGIAITIMSLSDLVDGTMARMVSKSGAWGAFLDSTLDRVVDAALLLSIALLFMRTSAVSWAIPATLIALICGQMTSYIRARAESLGATCRVGIAERSERSIIAIAAIILSGLHVLILPLAMALLAFLSAATVCQRIIHVYRQLNT</sequence>
<dbReference type="GO" id="GO:0016780">
    <property type="term" value="F:phosphotransferase activity, for other substituted phosphate groups"/>
    <property type="evidence" value="ECO:0007669"/>
    <property type="project" value="InterPro"/>
</dbReference>
<keyword evidence="1" id="KW-0808">Transferase</keyword>
<dbReference type="EMBL" id="CAESAJ010000029">
    <property type="protein sequence ID" value="CAB4334207.1"/>
    <property type="molecule type" value="Genomic_DNA"/>
</dbReference>
<dbReference type="InterPro" id="IPR000462">
    <property type="entry name" value="CDP-OH_P_trans"/>
</dbReference>